<dbReference type="PROSITE" id="PS50234">
    <property type="entry name" value="VWFA"/>
    <property type="match status" value="1"/>
</dbReference>
<dbReference type="SUPFAM" id="SSF52949">
    <property type="entry name" value="Macro domain-like"/>
    <property type="match status" value="1"/>
</dbReference>
<dbReference type="PROSITE" id="PS51154">
    <property type="entry name" value="MACRO"/>
    <property type="match status" value="1"/>
</dbReference>
<comment type="caution">
    <text evidence="4">The sequence shown here is derived from an EMBL/GenBank/DDBJ whole genome shotgun (WGS) entry which is preliminary data.</text>
</comment>
<accession>A0ABT7BN74</accession>
<dbReference type="Gene3D" id="3.40.220.10">
    <property type="entry name" value="Leucine Aminopeptidase, subunit E, domain 1"/>
    <property type="match status" value="1"/>
</dbReference>
<evidence type="ECO:0000256" key="1">
    <source>
        <dbReference type="SAM" id="MobiDB-lite"/>
    </source>
</evidence>
<dbReference type="InterPro" id="IPR002589">
    <property type="entry name" value="Macro_dom"/>
</dbReference>
<evidence type="ECO:0000313" key="4">
    <source>
        <dbReference type="EMBL" id="MDJ1180644.1"/>
    </source>
</evidence>
<keyword evidence="5" id="KW-1185">Reference proteome</keyword>
<evidence type="ECO:0000259" key="3">
    <source>
        <dbReference type="PROSITE" id="PS51154"/>
    </source>
</evidence>
<gene>
    <name evidence="4" type="ORF">PJF56_17435</name>
</gene>
<feature type="region of interest" description="Disordered" evidence="1">
    <location>
        <begin position="394"/>
        <end position="440"/>
    </location>
</feature>
<feature type="compositionally biased region" description="Polar residues" evidence="1">
    <location>
        <begin position="423"/>
        <end position="434"/>
    </location>
</feature>
<reference evidence="4 5" key="1">
    <citation type="submission" date="2023-01" db="EMBL/GenBank/DDBJ databases">
        <title>Novel diversity within Roseofilum (Cyanobacteria; Desertifilaceae) from marine benthic mats with descriptions of four novel species.</title>
        <authorList>
            <person name="Wang Y."/>
            <person name="Berthold D.E."/>
            <person name="Hu J."/>
            <person name="Lefler F.W."/>
            <person name="Laughinghouse H.D. IV."/>
        </authorList>
    </citation>
    <scope>NUCLEOTIDE SEQUENCE [LARGE SCALE GENOMIC DNA]</scope>
    <source>
        <strain evidence="4 5">BLCC-M91</strain>
    </source>
</reference>
<evidence type="ECO:0000313" key="5">
    <source>
        <dbReference type="Proteomes" id="UP001231370"/>
    </source>
</evidence>
<dbReference type="SMART" id="SM00327">
    <property type="entry name" value="VWA"/>
    <property type="match status" value="1"/>
</dbReference>
<dbReference type="CDD" id="cd02908">
    <property type="entry name" value="Macro_OAADPr_deacetylase"/>
    <property type="match status" value="1"/>
</dbReference>
<dbReference type="SUPFAM" id="SSF53300">
    <property type="entry name" value="vWA-like"/>
    <property type="match status" value="1"/>
</dbReference>
<dbReference type="Pfam" id="PF00092">
    <property type="entry name" value="VWA"/>
    <property type="match status" value="1"/>
</dbReference>
<dbReference type="SMART" id="SM00506">
    <property type="entry name" value="A1pp"/>
    <property type="match status" value="1"/>
</dbReference>
<dbReference type="Proteomes" id="UP001231370">
    <property type="component" value="Unassembled WGS sequence"/>
</dbReference>
<dbReference type="RefSeq" id="WP_283763945.1">
    <property type="nucleotide sequence ID" value="NZ_JAQPOK010000134.1"/>
</dbReference>
<evidence type="ECO:0000259" key="2">
    <source>
        <dbReference type="PROSITE" id="PS50234"/>
    </source>
</evidence>
<sequence length="611" mass="66836">MQPAIEFIPLRAALCTEIPTTLDLLIRLTPPAPQVTLERPPINLSLVLDRSGSMAQRNKITFTKQAAAYAVNQLQPSDRVSVVTFHNNINTPVPSQRVQNKSYILQQIQQINAGGGTALHGGWIEGGVQVSQHLQPNFLNRVILLSDGIANVGETNPDVIATDVHGLAQRGVSTTTMGVGDDYNETLLEAIAASGDGNYYYIESPDQLPDIFAMELQGLMATLGKNVSLSFTLPSQVQLLDVFNDFATLPNGQYQLPNLIAGNPFTLALRLQIPPQTLPSILTLHLAWDDVETGQRQQSDRSLTLPWVNRQSLNEFPFNPEVQQEVAALLASRAKKEAAEQARLGHYDRAEQAISKGMEVIQSAPASPAMSQESDSLHSLSTNLKRREYQQFSKRSHFESHARSRGWGQSHYGEYQEQRQKRVGTSSAVPQSGQGAKPWQQVGDRIKVVKGDISQIAVDAIVNATNPLMTGTFGVDAAIHRAAGPELRQACNALVTCDVGEAKITPAFNLPAQYVIHTVGPAWQNGRAKEEEQLTNCYRNALNLVLQKGLKTISFPSIATGALGCPPDWAASIALRAISEVLQQQPAIEQVIIVCWDNRNYQCYQALGHIK</sequence>
<dbReference type="InterPro" id="IPR002035">
    <property type="entry name" value="VWF_A"/>
</dbReference>
<dbReference type="EMBL" id="JAQPOK010000134">
    <property type="protein sequence ID" value="MDJ1180644.1"/>
    <property type="molecule type" value="Genomic_DNA"/>
</dbReference>
<organism evidence="4 5">
    <name type="scientific">Roseofilum halophilum BLCC-M91</name>
    <dbReference type="NCBI Taxonomy" id="3022259"/>
    <lineage>
        <taxon>Bacteria</taxon>
        <taxon>Bacillati</taxon>
        <taxon>Cyanobacteriota</taxon>
        <taxon>Cyanophyceae</taxon>
        <taxon>Desertifilales</taxon>
        <taxon>Desertifilaceae</taxon>
        <taxon>Roseofilum</taxon>
        <taxon>Roseofilum halophilum</taxon>
    </lineage>
</organism>
<dbReference type="PANTHER" id="PTHR11106">
    <property type="entry name" value="GANGLIOSIDE INDUCED DIFFERENTIATION ASSOCIATED PROTEIN 2-RELATED"/>
    <property type="match status" value="1"/>
</dbReference>
<protein>
    <submittedName>
        <fullName evidence="4">Macro domain-containing protein</fullName>
    </submittedName>
</protein>
<proteinExistence type="predicted"/>
<dbReference type="InterPro" id="IPR043472">
    <property type="entry name" value="Macro_dom-like"/>
</dbReference>
<feature type="domain" description="Macro" evidence="3">
    <location>
        <begin position="433"/>
        <end position="611"/>
    </location>
</feature>
<dbReference type="Pfam" id="PF01661">
    <property type="entry name" value="Macro"/>
    <property type="match status" value="1"/>
</dbReference>
<name>A0ABT7BN74_9CYAN</name>
<dbReference type="Gene3D" id="3.40.50.410">
    <property type="entry name" value="von Willebrand factor, type A domain"/>
    <property type="match status" value="1"/>
</dbReference>
<dbReference type="InterPro" id="IPR036465">
    <property type="entry name" value="vWFA_dom_sf"/>
</dbReference>
<dbReference type="PANTHER" id="PTHR11106:SF27">
    <property type="entry name" value="MACRO DOMAIN-CONTAINING PROTEIN"/>
    <property type="match status" value="1"/>
</dbReference>
<feature type="domain" description="VWFA" evidence="2">
    <location>
        <begin position="43"/>
        <end position="216"/>
    </location>
</feature>